<gene>
    <name evidence="7" type="ORF">SNEC2469_LOCUS31631</name>
</gene>
<dbReference type="InterPro" id="IPR004853">
    <property type="entry name" value="Sugar_P_trans_dom"/>
</dbReference>
<feature type="transmembrane region" description="Helical" evidence="5">
    <location>
        <begin position="177"/>
        <end position="199"/>
    </location>
</feature>
<dbReference type="SUPFAM" id="SSF103481">
    <property type="entry name" value="Multidrug resistance efflux transporter EmrE"/>
    <property type="match status" value="1"/>
</dbReference>
<evidence type="ECO:0000259" key="6">
    <source>
        <dbReference type="Pfam" id="PF03151"/>
    </source>
</evidence>
<evidence type="ECO:0000313" key="8">
    <source>
        <dbReference type="Proteomes" id="UP000601435"/>
    </source>
</evidence>
<comment type="caution">
    <text evidence="7">The sequence shown here is derived from an EMBL/GenBank/DDBJ whole genome shotgun (WGS) entry which is preliminary data.</text>
</comment>
<feature type="transmembrane region" description="Helical" evidence="5">
    <location>
        <begin position="205"/>
        <end position="224"/>
    </location>
</feature>
<evidence type="ECO:0000256" key="1">
    <source>
        <dbReference type="ARBA" id="ARBA00004141"/>
    </source>
</evidence>
<dbReference type="EMBL" id="CAJNJA010077164">
    <property type="protein sequence ID" value="CAE7919482.1"/>
    <property type="molecule type" value="Genomic_DNA"/>
</dbReference>
<keyword evidence="4 5" id="KW-0472">Membrane</keyword>
<evidence type="ECO:0000256" key="3">
    <source>
        <dbReference type="ARBA" id="ARBA00022989"/>
    </source>
</evidence>
<protein>
    <recommendedName>
        <fullName evidence="6">Sugar phosphate transporter domain-containing protein</fullName>
    </recommendedName>
</protein>
<name>A0A813BPP3_9DINO</name>
<evidence type="ECO:0000256" key="5">
    <source>
        <dbReference type="SAM" id="Phobius"/>
    </source>
</evidence>
<keyword evidence="2 5" id="KW-0812">Transmembrane</keyword>
<dbReference type="InterPro" id="IPR037185">
    <property type="entry name" value="EmrE-like"/>
</dbReference>
<dbReference type="PANTHER" id="PTHR11132">
    <property type="entry name" value="SOLUTE CARRIER FAMILY 35"/>
    <property type="match status" value="1"/>
</dbReference>
<organism evidence="7 8">
    <name type="scientific">Symbiodinium necroappetens</name>
    <dbReference type="NCBI Taxonomy" id="1628268"/>
    <lineage>
        <taxon>Eukaryota</taxon>
        <taxon>Sar</taxon>
        <taxon>Alveolata</taxon>
        <taxon>Dinophyceae</taxon>
        <taxon>Suessiales</taxon>
        <taxon>Symbiodiniaceae</taxon>
        <taxon>Symbiodinium</taxon>
    </lineage>
</organism>
<accession>A0A813BPP3</accession>
<dbReference type="Proteomes" id="UP000601435">
    <property type="component" value="Unassembled WGS sequence"/>
</dbReference>
<evidence type="ECO:0000313" key="7">
    <source>
        <dbReference type="EMBL" id="CAE7919482.1"/>
    </source>
</evidence>
<evidence type="ECO:0000256" key="2">
    <source>
        <dbReference type="ARBA" id="ARBA00022692"/>
    </source>
</evidence>
<dbReference type="AlphaFoldDB" id="A0A813BPP3"/>
<sequence length="271" mass="29965">MAAYKYSSVAFLQFCKQGNVAVMFFMQLGLLTRFHVCSSVDQELTDRFLHYGSPPGRWHKLSVLIVVIAGCTTCAHGEIHFVMVGLILQLASQLTECSKNLIGEAVMHGAGLKLDVLTFVLFQAPFSLIFLTVGVVATWTPDVLVDFKRHWHWVMVNALIAFLLNVLIAVTLKKLSALSFVIIGVVKDMVIVSSSALVFGDPVSQTQQVGFMVTIVGVLLWSRLKMKEQAARMDQERLPFAKTAKTKASQDQAFESCRVEAPLPEPPSKFS</sequence>
<dbReference type="InterPro" id="IPR050186">
    <property type="entry name" value="TPT_transporter"/>
</dbReference>
<reference evidence="7" key="1">
    <citation type="submission" date="2021-02" db="EMBL/GenBank/DDBJ databases">
        <authorList>
            <person name="Dougan E. K."/>
            <person name="Rhodes N."/>
            <person name="Thang M."/>
            <person name="Chan C."/>
        </authorList>
    </citation>
    <scope>NUCLEOTIDE SEQUENCE</scope>
</reference>
<keyword evidence="3 5" id="KW-1133">Transmembrane helix</keyword>
<keyword evidence="8" id="KW-1185">Reference proteome</keyword>
<proteinExistence type="predicted"/>
<dbReference type="Pfam" id="PF03151">
    <property type="entry name" value="TPT"/>
    <property type="match status" value="1"/>
</dbReference>
<feature type="domain" description="Sugar phosphate transporter" evidence="6">
    <location>
        <begin position="61"/>
        <end position="222"/>
    </location>
</feature>
<evidence type="ECO:0000256" key="4">
    <source>
        <dbReference type="ARBA" id="ARBA00023136"/>
    </source>
</evidence>
<feature type="transmembrane region" description="Helical" evidence="5">
    <location>
        <begin position="116"/>
        <end position="139"/>
    </location>
</feature>
<dbReference type="OrthoDB" id="412289at2759"/>
<dbReference type="GO" id="GO:0016020">
    <property type="term" value="C:membrane"/>
    <property type="evidence" value="ECO:0007669"/>
    <property type="project" value="UniProtKB-SubCell"/>
</dbReference>
<comment type="subcellular location">
    <subcellularLocation>
        <location evidence="1">Membrane</location>
        <topology evidence="1">Multi-pass membrane protein</topology>
    </subcellularLocation>
</comment>
<feature type="transmembrane region" description="Helical" evidence="5">
    <location>
        <begin position="151"/>
        <end position="170"/>
    </location>
</feature>